<feature type="region of interest" description="Disordered" evidence="1">
    <location>
        <begin position="117"/>
        <end position="147"/>
    </location>
</feature>
<comment type="caution">
    <text evidence="3">The sequence shown here is derived from an EMBL/GenBank/DDBJ whole genome shotgun (WGS) entry which is preliminary data.</text>
</comment>
<keyword evidence="3" id="KW-0223">Dioxygenase</keyword>
<dbReference type="Gene3D" id="2.60.120.10">
    <property type="entry name" value="Jelly Rolls"/>
    <property type="match status" value="1"/>
</dbReference>
<dbReference type="RefSeq" id="WP_208019814.1">
    <property type="nucleotide sequence ID" value="NZ_PYAU01000001.1"/>
</dbReference>
<dbReference type="PANTHER" id="PTHR43698:SF1">
    <property type="entry name" value="BLL4564 PROTEIN"/>
    <property type="match status" value="1"/>
</dbReference>
<dbReference type="SUPFAM" id="SSF51182">
    <property type="entry name" value="RmlC-like cupins"/>
    <property type="match status" value="1"/>
</dbReference>
<dbReference type="Proteomes" id="UP000241203">
    <property type="component" value="Unassembled WGS sequence"/>
</dbReference>
<evidence type="ECO:0000256" key="1">
    <source>
        <dbReference type="SAM" id="MobiDB-lite"/>
    </source>
</evidence>
<name>A0A2P8GV27_9MICO</name>
<dbReference type="InterPro" id="IPR014710">
    <property type="entry name" value="RmlC-like_jellyroll"/>
</dbReference>
<keyword evidence="3" id="KW-0560">Oxidoreductase</keyword>
<dbReference type="InterPro" id="IPR011051">
    <property type="entry name" value="RmlC_Cupin_sf"/>
</dbReference>
<reference evidence="3 4" key="1">
    <citation type="submission" date="2018-03" db="EMBL/GenBank/DDBJ databases">
        <title>Genomic Encyclopedia of Archaeal and Bacterial Type Strains, Phase II (KMG-II): from individual species to whole genera.</title>
        <authorList>
            <person name="Goeker M."/>
        </authorList>
    </citation>
    <scope>NUCLEOTIDE SEQUENCE [LARGE SCALE GENOMIC DNA]</scope>
    <source>
        <strain evidence="3 4">DSM 21548</strain>
    </source>
</reference>
<dbReference type="GO" id="GO:0051213">
    <property type="term" value="F:dioxygenase activity"/>
    <property type="evidence" value="ECO:0007669"/>
    <property type="project" value="UniProtKB-KW"/>
</dbReference>
<dbReference type="PANTHER" id="PTHR43698">
    <property type="entry name" value="RIBD C-TERMINAL DOMAIN CONTAINING PROTEIN"/>
    <property type="match status" value="1"/>
</dbReference>
<gene>
    <name evidence="3" type="ORF">CLV49_1426</name>
</gene>
<dbReference type="InterPro" id="IPR013096">
    <property type="entry name" value="Cupin_2"/>
</dbReference>
<dbReference type="InterPro" id="IPR047263">
    <property type="entry name" value="HNL-like_cupin"/>
</dbReference>
<accession>A0A2P8GV27</accession>
<sequence length="147" mass="15335">MIITPPTAHAGTAGKPGSQFTGDVFPYVTMPATDGVTINTVTFTPGARTYRHHHENGQILQVLAGRGLIRAGDGSVRVIRAGDTVWCPPGESHWHGASPDSAMTHTAISLGTTVWADPVDDDEYTSPAIEPGAAEPSASPDAEEAHP</sequence>
<feature type="compositionally biased region" description="Low complexity" evidence="1">
    <location>
        <begin position="126"/>
        <end position="140"/>
    </location>
</feature>
<dbReference type="AlphaFoldDB" id="A0A2P8GV27"/>
<evidence type="ECO:0000259" key="2">
    <source>
        <dbReference type="Pfam" id="PF07883"/>
    </source>
</evidence>
<evidence type="ECO:0000313" key="4">
    <source>
        <dbReference type="Proteomes" id="UP000241203"/>
    </source>
</evidence>
<organism evidence="3 4">
    <name type="scientific">Labedella gwakjiensis</name>
    <dbReference type="NCBI Taxonomy" id="390269"/>
    <lineage>
        <taxon>Bacteria</taxon>
        <taxon>Bacillati</taxon>
        <taxon>Actinomycetota</taxon>
        <taxon>Actinomycetes</taxon>
        <taxon>Micrococcales</taxon>
        <taxon>Microbacteriaceae</taxon>
        <taxon>Labedella</taxon>
    </lineage>
</organism>
<dbReference type="EMBL" id="PYAU01000001">
    <property type="protein sequence ID" value="PSL37819.1"/>
    <property type="molecule type" value="Genomic_DNA"/>
</dbReference>
<feature type="domain" description="Cupin type-2" evidence="2">
    <location>
        <begin position="40"/>
        <end position="99"/>
    </location>
</feature>
<evidence type="ECO:0000313" key="3">
    <source>
        <dbReference type="EMBL" id="PSL37819.1"/>
    </source>
</evidence>
<proteinExistence type="predicted"/>
<protein>
    <submittedName>
        <fullName evidence="3">Quercetin dioxygenase-like cupin family protein</fullName>
    </submittedName>
</protein>
<dbReference type="CDD" id="cd02233">
    <property type="entry name" value="cupin_HNL-like"/>
    <property type="match status" value="1"/>
</dbReference>
<dbReference type="Pfam" id="PF07883">
    <property type="entry name" value="Cupin_2"/>
    <property type="match status" value="1"/>
</dbReference>